<dbReference type="InterPro" id="IPR032818">
    <property type="entry name" value="DedA-like"/>
</dbReference>
<proteinExistence type="inferred from homology"/>
<feature type="domain" description="VTT" evidence="8">
    <location>
        <begin position="40"/>
        <end position="162"/>
    </location>
</feature>
<comment type="similarity">
    <text evidence="2 7">Belongs to the DedA family.</text>
</comment>
<dbReference type="Proteomes" id="UP000219994">
    <property type="component" value="Unassembled WGS sequence"/>
</dbReference>
<evidence type="ECO:0000313" key="9">
    <source>
        <dbReference type="EMBL" id="PDQ34595.1"/>
    </source>
</evidence>
<keyword evidence="3 7" id="KW-1003">Cell membrane</keyword>
<keyword evidence="4 7" id="KW-0812">Transmembrane</keyword>
<protein>
    <submittedName>
        <fullName evidence="9">DedA family protein</fullName>
    </submittedName>
</protein>
<evidence type="ECO:0000256" key="6">
    <source>
        <dbReference type="ARBA" id="ARBA00023136"/>
    </source>
</evidence>
<evidence type="ECO:0000256" key="7">
    <source>
        <dbReference type="RuleBase" id="RU367016"/>
    </source>
</evidence>
<keyword evidence="5 7" id="KW-1133">Transmembrane helix</keyword>
<evidence type="ECO:0000313" key="10">
    <source>
        <dbReference type="Proteomes" id="UP000219994"/>
    </source>
</evidence>
<dbReference type="EMBL" id="NAEP01000050">
    <property type="protein sequence ID" value="PDQ34595.1"/>
    <property type="molecule type" value="Genomic_DNA"/>
</dbReference>
<gene>
    <name evidence="9" type="ORF">B5766_10435</name>
</gene>
<keyword evidence="6 7" id="KW-0472">Membrane</keyword>
<evidence type="ECO:0000256" key="4">
    <source>
        <dbReference type="ARBA" id="ARBA00022692"/>
    </source>
</evidence>
<organism evidence="9 10">
    <name type="scientific">Candidatus Lumbricidiphila eiseniae</name>
    <dbReference type="NCBI Taxonomy" id="1969409"/>
    <lineage>
        <taxon>Bacteria</taxon>
        <taxon>Bacillati</taxon>
        <taxon>Actinomycetota</taxon>
        <taxon>Actinomycetes</taxon>
        <taxon>Micrococcales</taxon>
        <taxon>Microbacteriaceae</taxon>
        <taxon>Candidatus Lumbricidiphila</taxon>
    </lineage>
</organism>
<evidence type="ECO:0000256" key="1">
    <source>
        <dbReference type="ARBA" id="ARBA00004651"/>
    </source>
</evidence>
<dbReference type="GO" id="GO:0005886">
    <property type="term" value="C:plasma membrane"/>
    <property type="evidence" value="ECO:0007669"/>
    <property type="project" value="UniProtKB-SubCell"/>
</dbReference>
<accession>A0A2A6FNZ4</accession>
<evidence type="ECO:0000256" key="2">
    <source>
        <dbReference type="ARBA" id="ARBA00010792"/>
    </source>
</evidence>
<feature type="transmembrane region" description="Helical" evidence="7">
    <location>
        <begin position="144"/>
        <end position="167"/>
    </location>
</feature>
<evidence type="ECO:0000256" key="3">
    <source>
        <dbReference type="ARBA" id="ARBA00022475"/>
    </source>
</evidence>
<dbReference type="PANTHER" id="PTHR30353:SF15">
    <property type="entry name" value="INNER MEMBRANE PROTEIN YABI"/>
    <property type="match status" value="1"/>
</dbReference>
<name>A0A2A6FNZ4_9MICO</name>
<dbReference type="InterPro" id="IPR032816">
    <property type="entry name" value="VTT_dom"/>
</dbReference>
<dbReference type="AlphaFoldDB" id="A0A2A6FNZ4"/>
<dbReference type="PANTHER" id="PTHR30353">
    <property type="entry name" value="INNER MEMBRANE PROTEIN DEDA-RELATED"/>
    <property type="match status" value="1"/>
</dbReference>
<comment type="caution">
    <text evidence="9">The sequence shown here is derived from an EMBL/GenBank/DDBJ whole genome shotgun (WGS) entry which is preliminary data.</text>
</comment>
<reference evidence="10" key="1">
    <citation type="submission" date="2017-03" db="EMBL/GenBank/DDBJ databases">
        <authorList>
            <person name="Lund M.B."/>
        </authorList>
    </citation>
    <scope>NUCLEOTIDE SEQUENCE [LARGE SCALE GENOMIC DNA]</scope>
</reference>
<evidence type="ECO:0000259" key="8">
    <source>
        <dbReference type="Pfam" id="PF09335"/>
    </source>
</evidence>
<comment type="caution">
    <text evidence="7">Lacks conserved residue(s) required for the propagation of feature annotation.</text>
</comment>
<comment type="subcellular location">
    <subcellularLocation>
        <location evidence="1 7">Cell membrane</location>
        <topology evidence="1 7">Multi-pass membrane protein</topology>
    </subcellularLocation>
</comment>
<dbReference type="Pfam" id="PF09335">
    <property type="entry name" value="VTT_dom"/>
    <property type="match status" value="1"/>
</dbReference>
<evidence type="ECO:0000256" key="5">
    <source>
        <dbReference type="ARBA" id="ARBA00022989"/>
    </source>
</evidence>
<feature type="transmembrane region" description="Helical" evidence="7">
    <location>
        <begin position="179"/>
        <end position="198"/>
    </location>
</feature>
<feature type="transmembrane region" description="Helical" evidence="7">
    <location>
        <begin position="60"/>
        <end position="80"/>
    </location>
</feature>
<sequence>MNHMLDWVLQAIASIGVVPRLLIVGIAIMLETSAFVGLVIPGDTVVLTASTAITGIPDYLTTIVVVVLGALLGESLGFALGRWFGPRIEHSWLGHKLGVENWERARRYIDRRGGPAIFMSRFLPVLHSLVPLTVGMSAMRYRRFIAWTAPACLIWAGSYVSIAWFAASRYKELSKELSWAIYLFFGVIVIFVIVVWLIKKQLLKSEKKHMTTESEST</sequence>